<gene>
    <name evidence="4" type="ORF">O3P69_013991</name>
</gene>
<feature type="region of interest" description="Disordered" evidence="1">
    <location>
        <begin position="391"/>
        <end position="416"/>
    </location>
</feature>
<feature type="domain" description="Apple" evidence="3">
    <location>
        <begin position="210"/>
        <end position="294"/>
    </location>
</feature>
<evidence type="ECO:0000256" key="2">
    <source>
        <dbReference type="SAM" id="SignalP"/>
    </source>
</evidence>
<proteinExistence type="predicted"/>
<keyword evidence="5" id="KW-1185">Reference proteome</keyword>
<dbReference type="SUPFAM" id="SSF57414">
    <property type="entry name" value="Hairpin loop containing domain-like"/>
    <property type="match status" value="2"/>
</dbReference>
<dbReference type="PROSITE" id="PS50948">
    <property type="entry name" value="PAN"/>
    <property type="match status" value="2"/>
</dbReference>
<dbReference type="Pfam" id="PF00024">
    <property type="entry name" value="PAN_1"/>
    <property type="match status" value="2"/>
</dbReference>
<feature type="compositionally biased region" description="Low complexity" evidence="1">
    <location>
        <begin position="403"/>
        <end position="416"/>
    </location>
</feature>
<name>A0AAW0SSH7_SCYPA</name>
<reference evidence="4 5" key="1">
    <citation type="submission" date="2023-03" db="EMBL/GenBank/DDBJ databases">
        <title>High-quality genome of Scylla paramamosain provides insights in environmental adaptation.</title>
        <authorList>
            <person name="Zhang L."/>
        </authorList>
    </citation>
    <scope>NUCLEOTIDE SEQUENCE [LARGE SCALE GENOMIC DNA]</scope>
    <source>
        <strain evidence="4">LZ_2023a</strain>
        <tissue evidence="4">Muscle</tissue>
    </source>
</reference>
<dbReference type="Proteomes" id="UP001487740">
    <property type="component" value="Unassembled WGS sequence"/>
</dbReference>
<feature type="chain" id="PRO_5043486099" description="Apple domain-containing protein" evidence="2">
    <location>
        <begin position="25"/>
        <end position="428"/>
    </location>
</feature>
<dbReference type="InterPro" id="IPR003609">
    <property type="entry name" value="Pan_app"/>
</dbReference>
<dbReference type="EMBL" id="JARAKH010000047">
    <property type="protein sequence ID" value="KAK8377727.1"/>
    <property type="molecule type" value="Genomic_DNA"/>
</dbReference>
<evidence type="ECO:0000256" key="1">
    <source>
        <dbReference type="SAM" id="MobiDB-lite"/>
    </source>
</evidence>
<sequence length="428" mass="49190">MGGKICPGVSQGIVLGFFFLVARGQCDYIVGGKLSSGNTIGDTNYFHILVEEATHSRAPRPGVPWIWPGGAESEHFVSNTGGRACYDLRRTNMRIDSRFIRRELRTRNRRECELECDRESYCRGFNYRFKTQGFNQYRNNCQLSYQDGSSDFDFHNDLDFDFYEKDYNSQNCHTSESLTVEGIQNHSRDQGGYHGGGYGGGNYGGGRDECFRLVEKQRAISEREAAGSLMARDIRECELVCEQSWQFICKVFSFSYYSASGLRHNCLLSDMEYRDLPLYSLVQDRDSDLYERRLYDRECALDISGTHYQQGEGQSTVSGLRCYRESCRLDRHGGYYFCETDHSGAWDFCCRPHQRCGYSEGYPQAWCYVGSEGHDQWRPCNENAVRGRDFLKNRPDDASNNWTTTTETSPSTEYPPSTVHPLELIDMF</sequence>
<feature type="domain" description="Apple" evidence="3">
    <location>
        <begin position="85"/>
        <end position="167"/>
    </location>
</feature>
<evidence type="ECO:0000313" key="5">
    <source>
        <dbReference type="Proteomes" id="UP001487740"/>
    </source>
</evidence>
<dbReference type="Gene3D" id="3.50.4.10">
    <property type="entry name" value="Hepatocyte Growth Factor"/>
    <property type="match status" value="1"/>
</dbReference>
<feature type="signal peptide" evidence="2">
    <location>
        <begin position="1"/>
        <end position="24"/>
    </location>
</feature>
<accession>A0AAW0SSH7</accession>
<dbReference type="SMART" id="SM00473">
    <property type="entry name" value="PAN_AP"/>
    <property type="match status" value="2"/>
</dbReference>
<evidence type="ECO:0000313" key="4">
    <source>
        <dbReference type="EMBL" id="KAK8377727.1"/>
    </source>
</evidence>
<organism evidence="4 5">
    <name type="scientific">Scylla paramamosain</name>
    <name type="common">Mud crab</name>
    <dbReference type="NCBI Taxonomy" id="85552"/>
    <lineage>
        <taxon>Eukaryota</taxon>
        <taxon>Metazoa</taxon>
        <taxon>Ecdysozoa</taxon>
        <taxon>Arthropoda</taxon>
        <taxon>Crustacea</taxon>
        <taxon>Multicrustacea</taxon>
        <taxon>Malacostraca</taxon>
        <taxon>Eumalacostraca</taxon>
        <taxon>Eucarida</taxon>
        <taxon>Decapoda</taxon>
        <taxon>Pleocyemata</taxon>
        <taxon>Brachyura</taxon>
        <taxon>Eubrachyura</taxon>
        <taxon>Portunoidea</taxon>
        <taxon>Portunidae</taxon>
        <taxon>Portuninae</taxon>
        <taxon>Scylla</taxon>
    </lineage>
</organism>
<keyword evidence="2" id="KW-0732">Signal</keyword>
<evidence type="ECO:0000259" key="3">
    <source>
        <dbReference type="PROSITE" id="PS50948"/>
    </source>
</evidence>
<protein>
    <recommendedName>
        <fullName evidence="3">Apple domain-containing protein</fullName>
    </recommendedName>
</protein>
<comment type="caution">
    <text evidence="4">The sequence shown here is derived from an EMBL/GenBank/DDBJ whole genome shotgun (WGS) entry which is preliminary data.</text>
</comment>
<dbReference type="AlphaFoldDB" id="A0AAW0SSH7"/>